<dbReference type="Proteomes" id="UP000183400">
    <property type="component" value="Unassembled WGS sequence"/>
</dbReference>
<accession>A0A1H2Z2B1</accession>
<reference evidence="2" key="1">
    <citation type="submission" date="2016-10" db="EMBL/GenBank/DDBJ databases">
        <authorList>
            <person name="Varghese N."/>
            <person name="Submissions S."/>
        </authorList>
    </citation>
    <scope>NUCLEOTIDE SEQUENCE [LARGE SCALE GENOMIC DNA]</scope>
    <source>
        <strain evidence="2">DSM 27839</strain>
    </source>
</reference>
<protein>
    <submittedName>
        <fullName evidence="1">Uncharacterized protein</fullName>
    </submittedName>
</protein>
<dbReference type="EMBL" id="FNNP01000003">
    <property type="protein sequence ID" value="SDX10929.1"/>
    <property type="molecule type" value="Genomic_DNA"/>
</dbReference>
<organism evidence="1 2">
    <name type="scientific">Ruegeria halocynthiae</name>
    <dbReference type="NCBI Taxonomy" id="985054"/>
    <lineage>
        <taxon>Bacteria</taxon>
        <taxon>Pseudomonadati</taxon>
        <taxon>Pseudomonadota</taxon>
        <taxon>Alphaproteobacteria</taxon>
        <taxon>Rhodobacterales</taxon>
        <taxon>Roseobacteraceae</taxon>
        <taxon>Ruegeria</taxon>
    </lineage>
</organism>
<evidence type="ECO:0000313" key="2">
    <source>
        <dbReference type="Proteomes" id="UP000183400"/>
    </source>
</evidence>
<gene>
    <name evidence="1" type="ORF">SAMN05444358_10350</name>
</gene>
<dbReference type="OrthoDB" id="7066515at2"/>
<proteinExistence type="predicted"/>
<keyword evidence="2" id="KW-1185">Reference proteome</keyword>
<dbReference type="AlphaFoldDB" id="A0A1H2Z2B1"/>
<name>A0A1H2Z2B1_9RHOB</name>
<dbReference type="STRING" id="985054.SAMN05444358_10350"/>
<evidence type="ECO:0000313" key="1">
    <source>
        <dbReference type="EMBL" id="SDX10929.1"/>
    </source>
</evidence>
<dbReference type="RefSeq" id="WP_074736863.1">
    <property type="nucleotide sequence ID" value="NZ_FNNP01000003.1"/>
</dbReference>
<sequence>MRTFDHVDNKLFEAQFFIEQMENSKNELFAMRCFFSAFVSSVRSVTFAMQASMKGVDGFEKWYAEIQAELRNSPIARFFHECRTDDQKIGFNHIVGGFFSDTGVEFWFGEPEPGRYKFVPETDVLTTCKMHMRTTCAIVDKAYNDFGLEIDPDQIYTPDGLKQKSWSLEDVEEYLGYPRGWTDVEWQKGNKYEHRLAALVRNIPRSHVKPLLVKYLERELKYPIGPFRVRSD</sequence>